<dbReference type="InterPro" id="IPR031489">
    <property type="entry name" value="Peptidase_M99"/>
</dbReference>
<evidence type="ECO:0000313" key="5">
    <source>
        <dbReference type="EMBL" id="SFD22678.1"/>
    </source>
</evidence>
<dbReference type="EMBL" id="FOMJ01000003">
    <property type="protein sequence ID" value="SFD22678.1"/>
    <property type="molecule type" value="Genomic_DNA"/>
</dbReference>
<dbReference type="OrthoDB" id="9782876at2"/>
<accession>A0A1I1QS52</accession>
<dbReference type="Proteomes" id="UP000198611">
    <property type="component" value="Unassembled WGS sequence"/>
</dbReference>
<dbReference type="InterPro" id="IPR033397">
    <property type="entry name" value="Metallo_peptidase_C"/>
</dbReference>
<feature type="domain" description="D,L-carboxypeptidase peptidase" evidence="3">
    <location>
        <begin position="35"/>
        <end position="262"/>
    </location>
</feature>
<organism evidence="5 6">
    <name type="scientific">Thiohalospira halophila DSM 15071</name>
    <dbReference type="NCBI Taxonomy" id="1123397"/>
    <lineage>
        <taxon>Bacteria</taxon>
        <taxon>Pseudomonadati</taxon>
        <taxon>Pseudomonadota</taxon>
        <taxon>Gammaproteobacteria</taxon>
        <taxon>Thiohalospirales</taxon>
        <taxon>Thiohalospiraceae</taxon>
        <taxon>Thiohalospira</taxon>
    </lineage>
</organism>
<keyword evidence="5" id="KW-0378">Hydrolase</keyword>
<name>A0A1I1QS52_9GAMM</name>
<feature type="domain" description="Metallo-carboxypeptidase C-terminal" evidence="4">
    <location>
        <begin position="339"/>
        <end position="430"/>
    </location>
</feature>
<evidence type="ECO:0000256" key="2">
    <source>
        <dbReference type="SAM" id="SignalP"/>
    </source>
</evidence>
<keyword evidence="5" id="KW-0121">Carboxypeptidase</keyword>
<keyword evidence="6" id="KW-1185">Reference proteome</keyword>
<dbReference type="SUPFAM" id="SSF53187">
    <property type="entry name" value="Zn-dependent exopeptidases"/>
    <property type="match status" value="1"/>
</dbReference>
<keyword evidence="2" id="KW-0732">Signal</keyword>
<dbReference type="Pfam" id="PF17129">
    <property type="entry name" value="Peptidase_M99_C"/>
    <property type="match status" value="1"/>
</dbReference>
<sequence>MWRGSVLLALALMLTAGPAAARDFTVHRLDSGVPGPTLLVVGGIQGDEPGGFNAAALLVTRYRITRGSVWVVPNLNFESILRRSRGVHGDMNRKFANLPPSDPQYEAVQRVKALIRDEEVDAVLNLHDGSGFYRRHHIDELQSPWRWGQSVIVDQAHMDAPLFGNLESVAADVAARANMHIPDNDHFYAVKNTHTGQGNAEMARTLTWYAVRHGKPAFGVEASKSFGTVRRTDFHLKVLHGFMDRMGIGYERDFPRTLAGVEAAIEDDMDLALYDRRIRLELANARSRLGYVPLKEGSELEFAADSPLVAVLQDDGSYVVRHGNRELTRLHPQYFEYHDGLERVRLQVDGRPVEAEFGSVIPVAEDFRVEPREGYRVNVIGYVSDEEDQAGDRIYRDDILPRFSLDRSGRTFRVEVYRDDAFAGMALVRFAGEEPGRERTLQQVRHVGDPDDGTGR</sequence>
<dbReference type="RefSeq" id="WP_093427813.1">
    <property type="nucleotide sequence ID" value="NZ_FOMJ01000003.1"/>
</dbReference>
<feature type="signal peptide" evidence="2">
    <location>
        <begin position="1"/>
        <end position="21"/>
    </location>
</feature>
<gene>
    <name evidence="5" type="ORF">SAMN05660831_01149</name>
</gene>
<dbReference type="Gene3D" id="3.40.630.10">
    <property type="entry name" value="Zn peptidases"/>
    <property type="match status" value="1"/>
</dbReference>
<dbReference type="AlphaFoldDB" id="A0A1I1QS52"/>
<evidence type="ECO:0000259" key="3">
    <source>
        <dbReference type="Pfam" id="PF17033"/>
    </source>
</evidence>
<dbReference type="STRING" id="1123397.SAMN05660831_01149"/>
<feature type="region of interest" description="Disordered" evidence="1">
    <location>
        <begin position="437"/>
        <end position="456"/>
    </location>
</feature>
<evidence type="ECO:0000259" key="4">
    <source>
        <dbReference type="Pfam" id="PF17129"/>
    </source>
</evidence>
<proteinExistence type="predicted"/>
<evidence type="ECO:0000313" key="6">
    <source>
        <dbReference type="Proteomes" id="UP000198611"/>
    </source>
</evidence>
<dbReference type="CDD" id="cd06243">
    <property type="entry name" value="M14_CP_Csd4-like"/>
    <property type="match status" value="1"/>
</dbReference>
<protein>
    <submittedName>
        <fullName evidence="5">Carboxypeptidase controlling helical cell shape</fullName>
    </submittedName>
</protein>
<dbReference type="Pfam" id="PF17033">
    <property type="entry name" value="Peptidase_M99"/>
    <property type="match status" value="1"/>
</dbReference>
<dbReference type="GO" id="GO:0004180">
    <property type="term" value="F:carboxypeptidase activity"/>
    <property type="evidence" value="ECO:0007669"/>
    <property type="project" value="UniProtKB-KW"/>
</dbReference>
<evidence type="ECO:0000256" key="1">
    <source>
        <dbReference type="SAM" id="MobiDB-lite"/>
    </source>
</evidence>
<feature type="chain" id="PRO_5011441053" evidence="2">
    <location>
        <begin position="22"/>
        <end position="456"/>
    </location>
</feature>
<reference evidence="5 6" key="1">
    <citation type="submission" date="2016-10" db="EMBL/GenBank/DDBJ databases">
        <authorList>
            <person name="de Groot N.N."/>
        </authorList>
    </citation>
    <scope>NUCLEOTIDE SEQUENCE [LARGE SCALE GENOMIC DNA]</scope>
    <source>
        <strain evidence="5 6">HL3</strain>
    </source>
</reference>
<keyword evidence="5" id="KW-0645">Protease</keyword>